<feature type="transmembrane region" description="Helical" evidence="6">
    <location>
        <begin position="234"/>
        <end position="254"/>
    </location>
</feature>
<accession>A0A3N5CRT9</accession>
<dbReference type="EMBL" id="RPFZ01000001">
    <property type="protein sequence ID" value="RPF71814.1"/>
    <property type="molecule type" value="Genomic_DNA"/>
</dbReference>
<keyword evidence="3 6" id="KW-0812">Transmembrane</keyword>
<evidence type="ECO:0000256" key="2">
    <source>
        <dbReference type="ARBA" id="ARBA00007362"/>
    </source>
</evidence>
<organism evidence="8 9">
    <name type="scientific">Aurantiacibacter spongiae</name>
    <dbReference type="NCBI Taxonomy" id="2488860"/>
    <lineage>
        <taxon>Bacteria</taxon>
        <taxon>Pseudomonadati</taxon>
        <taxon>Pseudomonadota</taxon>
        <taxon>Alphaproteobacteria</taxon>
        <taxon>Sphingomonadales</taxon>
        <taxon>Erythrobacteraceae</taxon>
        <taxon>Aurantiacibacter</taxon>
    </lineage>
</organism>
<comment type="similarity">
    <text evidence="2">Belongs to the EamA transporter family.</text>
</comment>
<evidence type="ECO:0000313" key="9">
    <source>
        <dbReference type="Proteomes" id="UP000275232"/>
    </source>
</evidence>
<feature type="transmembrane region" description="Helical" evidence="6">
    <location>
        <begin position="71"/>
        <end position="88"/>
    </location>
</feature>
<keyword evidence="4 6" id="KW-1133">Transmembrane helix</keyword>
<evidence type="ECO:0000256" key="4">
    <source>
        <dbReference type="ARBA" id="ARBA00022989"/>
    </source>
</evidence>
<name>A0A3N5CRT9_9SPHN</name>
<evidence type="ECO:0000256" key="5">
    <source>
        <dbReference type="ARBA" id="ARBA00023136"/>
    </source>
</evidence>
<dbReference type="SUPFAM" id="SSF103481">
    <property type="entry name" value="Multidrug resistance efflux transporter EmrE"/>
    <property type="match status" value="2"/>
</dbReference>
<proteinExistence type="inferred from homology"/>
<comment type="subcellular location">
    <subcellularLocation>
        <location evidence="1">Membrane</location>
        <topology evidence="1">Multi-pass membrane protein</topology>
    </subcellularLocation>
</comment>
<keyword evidence="9" id="KW-1185">Reference proteome</keyword>
<dbReference type="OrthoDB" id="9815120at2"/>
<feature type="transmembrane region" description="Helical" evidence="6">
    <location>
        <begin position="204"/>
        <end position="222"/>
    </location>
</feature>
<feature type="domain" description="EamA" evidence="7">
    <location>
        <begin position="145"/>
        <end position="276"/>
    </location>
</feature>
<dbReference type="RefSeq" id="WP_123880604.1">
    <property type="nucleotide sequence ID" value="NZ_RPFZ01000001.1"/>
</dbReference>
<evidence type="ECO:0000259" key="7">
    <source>
        <dbReference type="Pfam" id="PF00892"/>
    </source>
</evidence>
<feature type="transmembrane region" description="Helical" evidence="6">
    <location>
        <begin position="119"/>
        <end position="135"/>
    </location>
</feature>
<evidence type="ECO:0000256" key="6">
    <source>
        <dbReference type="SAM" id="Phobius"/>
    </source>
</evidence>
<dbReference type="Proteomes" id="UP000275232">
    <property type="component" value="Unassembled WGS sequence"/>
</dbReference>
<dbReference type="AlphaFoldDB" id="A0A3N5CRT9"/>
<comment type="caution">
    <text evidence="8">The sequence shown here is derived from an EMBL/GenBank/DDBJ whole genome shotgun (WGS) entry which is preliminary data.</text>
</comment>
<dbReference type="InterPro" id="IPR050638">
    <property type="entry name" value="AA-Vitamin_Transporters"/>
</dbReference>
<keyword evidence="5 6" id="KW-0472">Membrane</keyword>
<sequence>MPERTDLPLAVSAMLLAQLSINGGAALGKSLFPLVGPEGVAALRTGIAGLILLGLARPWRAWPSVGQMRWLVPYGLALGGMNLLIYWAFARIPIGIAVAIEITGPLSVVLAMSRNGRDLLWFALAATGVALLVPWPGRSSALDPLGVAFALGAAACWACYILFGKRAAQVPSLTAVSVGMMFGCLLTVPLGVAEEGARLLDPDILMLGLTVALLSSALPYALEMRALAGLDSRLFGTISSAAPATAVLAGWVFLGEALRPVSILGIGCVIAACAGASLTSGAPLARPRENLAS</sequence>
<feature type="transmembrane region" description="Helical" evidence="6">
    <location>
        <begin position="41"/>
        <end position="59"/>
    </location>
</feature>
<protein>
    <submittedName>
        <fullName evidence="8">EamA family transporter</fullName>
    </submittedName>
</protein>
<dbReference type="PANTHER" id="PTHR32322:SF2">
    <property type="entry name" value="EAMA DOMAIN-CONTAINING PROTEIN"/>
    <property type="match status" value="1"/>
</dbReference>
<evidence type="ECO:0000256" key="1">
    <source>
        <dbReference type="ARBA" id="ARBA00004141"/>
    </source>
</evidence>
<reference evidence="8 9" key="1">
    <citation type="submission" date="2018-11" db="EMBL/GenBank/DDBJ databases">
        <title>Erythrobacter spongiae sp. nov., isolated from a marine sponge.</title>
        <authorList>
            <person name="Zhuang L."/>
            <person name="Luo L."/>
        </authorList>
    </citation>
    <scope>NUCLEOTIDE SEQUENCE [LARGE SCALE GENOMIC DNA]</scope>
    <source>
        <strain evidence="8 9">HN-E23</strain>
    </source>
</reference>
<gene>
    <name evidence="8" type="ORF">EG799_09425</name>
</gene>
<feature type="transmembrane region" description="Helical" evidence="6">
    <location>
        <begin position="141"/>
        <end position="163"/>
    </location>
</feature>
<dbReference type="InterPro" id="IPR037185">
    <property type="entry name" value="EmrE-like"/>
</dbReference>
<feature type="transmembrane region" description="Helical" evidence="6">
    <location>
        <begin position="94"/>
        <end position="112"/>
    </location>
</feature>
<feature type="transmembrane region" description="Helical" evidence="6">
    <location>
        <begin position="260"/>
        <end position="285"/>
    </location>
</feature>
<evidence type="ECO:0000256" key="3">
    <source>
        <dbReference type="ARBA" id="ARBA00022692"/>
    </source>
</evidence>
<dbReference type="Pfam" id="PF00892">
    <property type="entry name" value="EamA"/>
    <property type="match status" value="1"/>
</dbReference>
<dbReference type="InterPro" id="IPR000620">
    <property type="entry name" value="EamA_dom"/>
</dbReference>
<feature type="transmembrane region" description="Helical" evidence="6">
    <location>
        <begin position="170"/>
        <end position="192"/>
    </location>
</feature>
<dbReference type="PANTHER" id="PTHR32322">
    <property type="entry name" value="INNER MEMBRANE TRANSPORTER"/>
    <property type="match status" value="1"/>
</dbReference>
<dbReference type="GO" id="GO:0016020">
    <property type="term" value="C:membrane"/>
    <property type="evidence" value="ECO:0007669"/>
    <property type="project" value="UniProtKB-SubCell"/>
</dbReference>
<evidence type="ECO:0000313" key="8">
    <source>
        <dbReference type="EMBL" id="RPF71814.1"/>
    </source>
</evidence>